<dbReference type="Proteomes" id="UP000178510">
    <property type="component" value="Unassembled WGS sequence"/>
</dbReference>
<reference evidence="2 3" key="1">
    <citation type="journal article" date="2016" name="Nat. Commun.">
        <title>Thousands of microbial genomes shed light on interconnected biogeochemical processes in an aquifer system.</title>
        <authorList>
            <person name="Anantharaman K."/>
            <person name="Brown C.T."/>
            <person name="Hug L.A."/>
            <person name="Sharon I."/>
            <person name="Castelle C.J."/>
            <person name="Probst A.J."/>
            <person name="Thomas B.C."/>
            <person name="Singh A."/>
            <person name="Wilkins M.J."/>
            <person name="Karaoz U."/>
            <person name="Brodie E.L."/>
            <person name="Williams K.H."/>
            <person name="Hubbard S.S."/>
            <person name="Banfield J.F."/>
        </authorList>
    </citation>
    <scope>NUCLEOTIDE SEQUENCE [LARGE SCALE GENOMIC DNA]</scope>
</reference>
<sequence length="331" mass="34844">MNTGTTLKLFVTASMAVGGLLFAVAAHAQFNSPISLSSSPSSPAPRSAFTVTASTPTFDRETADFEWTVDGKTRPELSGLGMHQIQLTAGAVGGATRISVTISPSIGEGGTATLTVNPSDLTLLWSADTTVPKWFRGKALVVPGAGITVSAVPRIILGSSEVNPDTLIYRWRLDSARIALSGAGKRTFHFTASQTPGATHQIDLTVEDIDGRIHKEGRILIENSNTPKVALYQASPLGGPEFRSAGRFTANPSLVDIVAEPFFFPFSSAASLIYSWSADGTETGASSQNPRLLTVNGNNLTNQGVSVNVIVTGTTPLYMSHTASFNLFISQ</sequence>
<name>A0A1G2L0G4_9BACT</name>
<gene>
    <name evidence="2" type="ORF">A3J58_00835</name>
</gene>
<organism evidence="2 3">
    <name type="scientific">Candidatus Sungbacteria bacterium RIFCSPHIGHO2_02_FULL_52_23</name>
    <dbReference type="NCBI Taxonomy" id="1802274"/>
    <lineage>
        <taxon>Bacteria</taxon>
        <taxon>Candidatus Sungiibacteriota</taxon>
    </lineage>
</organism>
<keyword evidence="1" id="KW-0732">Signal</keyword>
<evidence type="ECO:0000256" key="1">
    <source>
        <dbReference type="SAM" id="SignalP"/>
    </source>
</evidence>
<dbReference type="EMBL" id="MHQM01000005">
    <property type="protein sequence ID" value="OHA04262.1"/>
    <property type="molecule type" value="Genomic_DNA"/>
</dbReference>
<feature type="chain" id="PRO_5009583496" description="PKD domain-containing protein" evidence="1">
    <location>
        <begin position="29"/>
        <end position="331"/>
    </location>
</feature>
<dbReference type="AlphaFoldDB" id="A0A1G2L0G4"/>
<accession>A0A1G2L0G4</accession>
<dbReference type="STRING" id="1802274.A3J58_00835"/>
<feature type="signal peptide" evidence="1">
    <location>
        <begin position="1"/>
        <end position="28"/>
    </location>
</feature>
<proteinExistence type="predicted"/>
<protein>
    <recommendedName>
        <fullName evidence="4">PKD domain-containing protein</fullName>
    </recommendedName>
</protein>
<evidence type="ECO:0000313" key="3">
    <source>
        <dbReference type="Proteomes" id="UP000178510"/>
    </source>
</evidence>
<evidence type="ECO:0008006" key="4">
    <source>
        <dbReference type="Google" id="ProtNLM"/>
    </source>
</evidence>
<comment type="caution">
    <text evidence="2">The sequence shown here is derived from an EMBL/GenBank/DDBJ whole genome shotgun (WGS) entry which is preliminary data.</text>
</comment>
<evidence type="ECO:0000313" key="2">
    <source>
        <dbReference type="EMBL" id="OHA04262.1"/>
    </source>
</evidence>